<protein>
    <recommendedName>
        <fullName evidence="9">Sulfite efflux pump SSU1</fullName>
    </recommendedName>
</protein>
<feature type="transmembrane region" description="Helical" evidence="10">
    <location>
        <begin position="179"/>
        <end position="200"/>
    </location>
</feature>
<dbReference type="EMBL" id="JAPQKH010000006">
    <property type="protein sequence ID" value="KAJ5094313.1"/>
    <property type="molecule type" value="Genomic_DNA"/>
</dbReference>
<reference evidence="11" key="1">
    <citation type="submission" date="2022-11" db="EMBL/GenBank/DDBJ databases">
        <authorList>
            <person name="Petersen C."/>
        </authorList>
    </citation>
    <scope>NUCLEOTIDE SEQUENCE</scope>
    <source>
        <strain evidence="11">IBT 30069</strain>
    </source>
</reference>
<comment type="caution">
    <text evidence="11">The sequence shown here is derived from an EMBL/GenBank/DDBJ whole genome shotgun (WGS) entry which is preliminary data.</text>
</comment>
<feature type="transmembrane region" description="Helical" evidence="10">
    <location>
        <begin position="49"/>
        <end position="68"/>
    </location>
</feature>
<feature type="transmembrane region" description="Helical" evidence="10">
    <location>
        <begin position="335"/>
        <end position="353"/>
    </location>
</feature>
<name>A0A9W9F635_9EURO</name>
<feature type="transmembrane region" description="Helical" evidence="10">
    <location>
        <begin position="365"/>
        <end position="382"/>
    </location>
</feature>
<keyword evidence="4" id="KW-1003">Cell membrane</keyword>
<comment type="function">
    <text evidence="8">Sulphite efflux pump required for the secretion of sulphite as a reducing agent. In the presence of sulphite, cystine in keratin is directly cleaved to cysteine and S-sulphocysteine, and thereby, reduced proteins become accessible to hydrolysis by a variety of secreted endo- and exoproteases. Excretion of sulphite mediated by an efflux pump also represents a detoxification pathway for dermatophytes during infection of the epidermal stratum corneum, hair and nails, which are rich in cysteine.</text>
</comment>
<sequence length="421" mass="46387">MTMRSKALPVSPFTDDNISTVMSTSPNPQTLQPPGRPLSLAIWNFTSQWLLIPQGTGIICVILARLHYQFNGLQTLAKIVWIYTIVLFGLCLFFYLLRICLYPRHVLHQLRTNLIETSCLSCIPIAYTSILQLVILQYGDRAGLAIYILWWTDTALAIIVSLGIPYVQLKIQAPGVQKLPPVVLLPFVAVLTAAAGGGAMCRQNHASARLQVPVIIVSYLEVGIGLAVTTGFNVLIMFQHFNQVHSAADKVFQDMIICGPLGQGAFALQVLGEAARGSFGAYKRGTFLTGKAADTIGFTSQFLGLLTWGYGIFWWSFAILSICHTLAAWGRKPQFSLAAWSLIFPWGVFTNAAVEFGRIMDSPTFYVISTALLLILLVMWIVNQILTLRGIITGRILGLEHGWRKRGSLHTATSTTENKDV</sequence>
<dbReference type="InterPro" id="IPR038665">
    <property type="entry name" value="Voltage-dep_anion_channel_sf"/>
</dbReference>
<keyword evidence="5 10" id="KW-0812">Transmembrane</keyword>
<evidence type="ECO:0000313" key="12">
    <source>
        <dbReference type="Proteomes" id="UP001149165"/>
    </source>
</evidence>
<evidence type="ECO:0000256" key="7">
    <source>
        <dbReference type="ARBA" id="ARBA00023136"/>
    </source>
</evidence>
<dbReference type="Proteomes" id="UP001149165">
    <property type="component" value="Unassembled WGS sequence"/>
</dbReference>
<evidence type="ECO:0000256" key="3">
    <source>
        <dbReference type="ARBA" id="ARBA00022448"/>
    </source>
</evidence>
<feature type="transmembrane region" description="Helical" evidence="10">
    <location>
        <begin position="144"/>
        <end position="167"/>
    </location>
</feature>
<comment type="similarity">
    <text evidence="2">Belongs to the tellurite-resistance/dicarboxylate transporter (TDT) family.</text>
</comment>
<keyword evidence="12" id="KW-1185">Reference proteome</keyword>
<comment type="subcellular location">
    <subcellularLocation>
        <location evidence="1">Cell membrane</location>
        <topology evidence="1">Multi-pass membrane protein</topology>
    </subcellularLocation>
</comment>
<dbReference type="PANTHER" id="PTHR31686:SF3">
    <property type="entry name" value="ACID TRANSPORT PROTEIN, PUTATIVE (AFU_ORTHOLOGUE AFUA_4G09410)-RELATED"/>
    <property type="match status" value="1"/>
</dbReference>
<dbReference type="Gene3D" id="1.50.10.150">
    <property type="entry name" value="Voltage-dependent anion channel"/>
    <property type="match status" value="1"/>
</dbReference>
<evidence type="ECO:0000256" key="5">
    <source>
        <dbReference type="ARBA" id="ARBA00022692"/>
    </source>
</evidence>
<evidence type="ECO:0000256" key="6">
    <source>
        <dbReference type="ARBA" id="ARBA00022989"/>
    </source>
</evidence>
<feature type="transmembrane region" description="Helical" evidence="10">
    <location>
        <begin position="308"/>
        <end position="329"/>
    </location>
</feature>
<evidence type="ECO:0000313" key="11">
    <source>
        <dbReference type="EMBL" id="KAJ5094313.1"/>
    </source>
</evidence>
<evidence type="ECO:0000256" key="2">
    <source>
        <dbReference type="ARBA" id="ARBA00008566"/>
    </source>
</evidence>
<keyword evidence="3" id="KW-0813">Transport</keyword>
<proteinExistence type="inferred from homology"/>
<dbReference type="OrthoDB" id="1099at2759"/>
<accession>A0A9W9F635</accession>
<dbReference type="Pfam" id="PF03595">
    <property type="entry name" value="SLAC1"/>
    <property type="match status" value="1"/>
</dbReference>
<dbReference type="CDD" id="cd09299">
    <property type="entry name" value="TDT"/>
    <property type="match status" value="1"/>
</dbReference>
<feature type="transmembrane region" description="Helical" evidence="10">
    <location>
        <begin position="80"/>
        <end position="101"/>
    </location>
</feature>
<evidence type="ECO:0000256" key="10">
    <source>
        <dbReference type="SAM" id="Phobius"/>
    </source>
</evidence>
<dbReference type="FunFam" id="1.50.10.150:FF:000004">
    <property type="entry name" value="Malic acid transporter"/>
    <property type="match status" value="1"/>
</dbReference>
<dbReference type="InterPro" id="IPR004695">
    <property type="entry name" value="SLAC1/Mae1/Ssu1/TehA"/>
</dbReference>
<organism evidence="11 12">
    <name type="scientific">Penicillium angulare</name>
    <dbReference type="NCBI Taxonomy" id="116970"/>
    <lineage>
        <taxon>Eukaryota</taxon>
        <taxon>Fungi</taxon>
        <taxon>Dikarya</taxon>
        <taxon>Ascomycota</taxon>
        <taxon>Pezizomycotina</taxon>
        <taxon>Eurotiomycetes</taxon>
        <taxon>Eurotiomycetidae</taxon>
        <taxon>Eurotiales</taxon>
        <taxon>Aspergillaceae</taxon>
        <taxon>Penicillium</taxon>
    </lineage>
</organism>
<evidence type="ECO:0000256" key="8">
    <source>
        <dbReference type="ARBA" id="ARBA00056100"/>
    </source>
</evidence>
<gene>
    <name evidence="11" type="ORF">N7456_010174</name>
</gene>
<reference evidence="11" key="2">
    <citation type="journal article" date="2023" name="IMA Fungus">
        <title>Comparative genomic study of the Penicillium genus elucidates a diverse pangenome and 15 lateral gene transfer events.</title>
        <authorList>
            <person name="Petersen C."/>
            <person name="Sorensen T."/>
            <person name="Nielsen M.R."/>
            <person name="Sondergaard T.E."/>
            <person name="Sorensen J.L."/>
            <person name="Fitzpatrick D.A."/>
            <person name="Frisvad J.C."/>
            <person name="Nielsen K.L."/>
        </authorList>
    </citation>
    <scope>NUCLEOTIDE SEQUENCE</scope>
    <source>
        <strain evidence="11">IBT 30069</strain>
    </source>
</reference>
<dbReference type="PANTHER" id="PTHR31686">
    <property type="match status" value="1"/>
</dbReference>
<evidence type="ECO:0000256" key="4">
    <source>
        <dbReference type="ARBA" id="ARBA00022475"/>
    </source>
</evidence>
<feature type="transmembrane region" description="Helical" evidence="10">
    <location>
        <begin position="212"/>
        <end position="236"/>
    </location>
</feature>
<dbReference type="GO" id="GO:0005886">
    <property type="term" value="C:plasma membrane"/>
    <property type="evidence" value="ECO:0007669"/>
    <property type="project" value="UniProtKB-SubCell"/>
</dbReference>
<evidence type="ECO:0000256" key="9">
    <source>
        <dbReference type="ARBA" id="ARBA00072906"/>
    </source>
</evidence>
<keyword evidence="6 10" id="KW-1133">Transmembrane helix</keyword>
<evidence type="ECO:0000256" key="1">
    <source>
        <dbReference type="ARBA" id="ARBA00004651"/>
    </source>
</evidence>
<dbReference type="InterPro" id="IPR051629">
    <property type="entry name" value="Sulfite_efflux_TDT"/>
</dbReference>
<feature type="transmembrane region" description="Helical" evidence="10">
    <location>
        <begin position="113"/>
        <end position="138"/>
    </location>
</feature>
<dbReference type="AlphaFoldDB" id="A0A9W9F635"/>
<keyword evidence="7 10" id="KW-0472">Membrane</keyword>
<dbReference type="GO" id="GO:0000319">
    <property type="term" value="F:sulfite transmembrane transporter activity"/>
    <property type="evidence" value="ECO:0007669"/>
    <property type="project" value="TreeGrafter"/>
</dbReference>